<gene>
    <name evidence="3" type="ORF">ElyMa_001577200</name>
</gene>
<keyword evidence="1" id="KW-0732">Signal</keyword>
<dbReference type="PANTHER" id="PTHR15172">
    <property type="entry name" value="GALACTOCEREBROSIDASE"/>
    <property type="match status" value="1"/>
</dbReference>
<feature type="signal peptide" evidence="1">
    <location>
        <begin position="1"/>
        <end position="23"/>
    </location>
</feature>
<dbReference type="EMBL" id="BMAT01003122">
    <property type="protein sequence ID" value="GFS20696.1"/>
    <property type="molecule type" value="Genomic_DNA"/>
</dbReference>
<feature type="domain" description="Glycosyl hydrolase family 59 catalytic" evidence="2">
    <location>
        <begin position="36"/>
        <end position="91"/>
    </location>
</feature>
<dbReference type="InterPro" id="IPR049161">
    <property type="entry name" value="GH59_cat"/>
</dbReference>
<dbReference type="PANTHER" id="PTHR15172:SF1">
    <property type="entry name" value="GALACTOCEREBROSIDASE"/>
    <property type="match status" value="1"/>
</dbReference>
<dbReference type="GO" id="GO:0004336">
    <property type="term" value="F:galactosylceramidase activity"/>
    <property type="evidence" value="ECO:0007669"/>
    <property type="project" value="InterPro"/>
</dbReference>
<proteinExistence type="predicted"/>
<dbReference type="Gene3D" id="3.20.20.80">
    <property type="entry name" value="Glycosidases"/>
    <property type="match status" value="2"/>
</dbReference>
<organism evidence="3 4">
    <name type="scientific">Elysia marginata</name>
    <dbReference type="NCBI Taxonomy" id="1093978"/>
    <lineage>
        <taxon>Eukaryota</taxon>
        <taxon>Metazoa</taxon>
        <taxon>Spiralia</taxon>
        <taxon>Lophotrochozoa</taxon>
        <taxon>Mollusca</taxon>
        <taxon>Gastropoda</taxon>
        <taxon>Heterobranchia</taxon>
        <taxon>Euthyneura</taxon>
        <taxon>Panpulmonata</taxon>
        <taxon>Sacoglossa</taxon>
        <taxon>Placobranchoidea</taxon>
        <taxon>Plakobranchidae</taxon>
        <taxon>Elysia</taxon>
    </lineage>
</organism>
<dbReference type="GO" id="GO:0006683">
    <property type="term" value="P:galactosylceramide catabolic process"/>
    <property type="evidence" value="ECO:0007669"/>
    <property type="project" value="InterPro"/>
</dbReference>
<evidence type="ECO:0000313" key="4">
    <source>
        <dbReference type="Proteomes" id="UP000762676"/>
    </source>
</evidence>
<dbReference type="AlphaFoldDB" id="A0AAV4JH15"/>
<evidence type="ECO:0000259" key="2">
    <source>
        <dbReference type="Pfam" id="PF02057"/>
    </source>
</evidence>
<protein>
    <submittedName>
        <fullName evidence="3">Galactocerebrosidase</fullName>
    </submittedName>
</protein>
<dbReference type="SUPFAM" id="SSF51445">
    <property type="entry name" value="(Trans)glycosidases"/>
    <property type="match status" value="1"/>
</dbReference>
<accession>A0AAV4JH15</accession>
<dbReference type="InterPro" id="IPR017853">
    <property type="entry name" value="GH"/>
</dbReference>
<sequence length="215" mass="23680">MAKVISVAVVLTFFLLQWMSVQSIVFDDSSGYGQQFDGVGGLSGGGATSKLLVNYPEKYRSEILDFLFKPNFGASLQILKVEIGGDVQSTGEGTGNVYHNVSKAADYVVRWINGAKTKHDLIIDYIGTLRKVLDQWGFQHTQIIASDNKWGIAKDMAKDPELKNIVHAIGCHYPGTYSSHEAQHLGKRLWSSEDYCQKNSETGGACWARVSSRIA</sequence>
<evidence type="ECO:0000313" key="3">
    <source>
        <dbReference type="EMBL" id="GFS20696.1"/>
    </source>
</evidence>
<keyword evidence="4" id="KW-1185">Reference proteome</keyword>
<reference evidence="3 4" key="1">
    <citation type="journal article" date="2021" name="Elife">
        <title>Chloroplast acquisition without the gene transfer in kleptoplastic sea slugs, Plakobranchus ocellatus.</title>
        <authorList>
            <person name="Maeda T."/>
            <person name="Takahashi S."/>
            <person name="Yoshida T."/>
            <person name="Shimamura S."/>
            <person name="Takaki Y."/>
            <person name="Nagai Y."/>
            <person name="Toyoda A."/>
            <person name="Suzuki Y."/>
            <person name="Arimoto A."/>
            <person name="Ishii H."/>
            <person name="Satoh N."/>
            <person name="Nishiyama T."/>
            <person name="Hasebe M."/>
            <person name="Maruyama T."/>
            <person name="Minagawa J."/>
            <person name="Obokata J."/>
            <person name="Shigenobu S."/>
        </authorList>
    </citation>
    <scope>NUCLEOTIDE SEQUENCE [LARGE SCALE GENOMIC DNA]</scope>
</reference>
<dbReference type="Proteomes" id="UP000762676">
    <property type="component" value="Unassembled WGS sequence"/>
</dbReference>
<dbReference type="GO" id="GO:0005764">
    <property type="term" value="C:lysosome"/>
    <property type="evidence" value="ECO:0007669"/>
    <property type="project" value="TreeGrafter"/>
</dbReference>
<dbReference type="Pfam" id="PF02057">
    <property type="entry name" value="Glyco_hydro_59"/>
    <property type="match status" value="2"/>
</dbReference>
<feature type="chain" id="PRO_5043943646" evidence="1">
    <location>
        <begin position="24"/>
        <end position="215"/>
    </location>
</feature>
<dbReference type="InterPro" id="IPR001286">
    <property type="entry name" value="Glyco_hydro_59"/>
</dbReference>
<comment type="caution">
    <text evidence="3">The sequence shown here is derived from an EMBL/GenBank/DDBJ whole genome shotgun (WGS) entry which is preliminary data.</text>
</comment>
<feature type="domain" description="Glycosyl hydrolase family 59 catalytic" evidence="2">
    <location>
        <begin position="98"/>
        <end position="211"/>
    </location>
</feature>
<dbReference type="GO" id="GO:0016020">
    <property type="term" value="C:membrane"/>
    <property type="evidence" value="ECO:0007669"/>
    <property type="project" value="GOC"/>
</dbReference>
<evidence type="ECO:0000256" key="1">
    <source>
        <dbReference type="SAM" id="SignalP"/>
    </source>
</evidence>
<name>A0AAV4JH15_9GAST</name>